<sequence length="261" mass="26262">MTAPRIAMAVAGAAALVALTGCGAISAASERRLEFTGAEHATFTTVIIKGGSGDVTVHSGTATGTTIKRVVRYHGDEPTSATYRVDGSSLVLDTDCGRRCSVSYDVAMPPGVAVQGELGAGNLALTGVNSVDVEVSSGDVVINDVAGAVRASVSSGNLSVTGGRGETTLTASSGEVTGRHLGGPVKAEADSGNVDLQLDQANSVRARVSSGSVRLAVPPGHYRVRTNGDSGSREVSVPDDPNASALIDVQADSGDITVRQT</sequence>
<proteinExistence type="predicted"/>
<evidence type="ECO:0000313" key="5">
    <source>
        <dbReference type="Proteomes" id="UP001589894"/>
    </source>
</evidence>
<dbReference type="Proteomes" id="UP001589894">
    <property type="component" value="Unassembled WGS sequence"/>
</dbReference>
<protein>
    <submittedName>
        <fullName evidence="4">DUF4097 family beta strand repeat-containing protein</fullName>
    </submittedName>
</protein>
<feature type="domain" description="DUF4097" evidence="3">
    <location>
        <begin position="28"/>
        <end position="259"/>
    </location>
</feature>
<dbReference type="EMBL" id="JBHLUE010000006">
    <property type="protein sequence ID" value="MFC0564479.1"/>
    <property type="molecule type" value="Genomic_DNA"/>
</dbReference>
<evidence type="ECO:0000256" key="2">
    <source>
        <dbReference type="SAM" id="SignalP"/>
    </source>
</evidence>
<name>A0ABV6NUL2_9ACTN</name>
<evidence type="ECO:0000256" key="1">
    <source>
        <dbReference type="SAM" id="MobiDB-lite"/>
    </source>
</evidence>
<feature type="signal peptide" evidence="2">
    <location>
        <begin position="1"/>
        <end position="27"/>
    </location>
</feature>
<dbReference type="Pfam" id="PF13349">
    <property type="entry name" value="DUF4097"/>
    <property type="match status" value="1"/>
</dbReference>
<keyword evidence="5" id="KW-1185">Reference proteome</keyword>
<reference evidence="4 5" key="1">
    <citation type="submission" date="2024-09" db="EMBL/GenBank/DDBJ databases">
        <authorList>
            <person name="Sun Q."/>
            <person name="Mori K."/>
        </authorList>
    </citation>
    <scope>NUCLEOTIDE SEQUENCE [LARGE SCALE GENOMIC DNA]</scope>
    <source>
        <strain evidence="4 5">TBRC 2205</strain>
    </source>
</reference>
<comment type="caution">
    <text evidence="4">The sequence shown here is derived from an EMBL/GenBank/DDBJ whole genome shotgun (WGS) entry which is preliminary data.</text>
</comment>
<feature type="chain" id="PRO_5046594587" evidence="2">
    <location>
        <begin position="28"/>
        <end position="261"/>
    </location>
</feature>
<evidence type="ECO:0000259" key="3">
    <source>
        <dbReference type="Pfam" id="PF13349"/>
    </source>
</evidence>
<feature type="region of interest" description="Disordered" evidence="1">
    <location>
        <begin position="219"/>
        <end position="241"/>
    </location>
</feature>
<evidence type="ECO:0000313" key="4">
    <source>
        <dbReference type="EMBL" id="MFC0564479.1"/>
    </source>
</evidence>
<keyword evidence="2" id="KW-0732">Signal</keyword>
<organism evidence="4 5">
    <name type="scientific">Plantactinospora siamensis</name>
    <dbReference type="NCBI Taxonomy" id="555372"/>
    <lineage>
        <taxon>Bacteria</taxon>
        <taxon>Bacillati</taxon>
        <taxon>Actinomycetota</taxon>
        <taxon>Actinomycetes</taxon>
        <taxon>Micromonosporales</taxon>
        <taxon>Micromonosporaceae</taxon>
        <taxon>Plantactinospora</taxon>
    </lineage>
</organism>
<gene>
    <name evidence="4" type="ORF">ACFFHU_10070</name>
</gene>
<dbReference type="PROSITE" id="PS51257">
    <property type="entry name" value="PROKAR_LIPOPROTEIN"/>
    <property type="match status" value="1"/>
</dbReference>
<dbReference type="RefSeq" id="WP_377337497.1">
    <property type="nucleotide sequence ID" value="NZ_JBHLUE010000006.1"/>
</dbReference>
<accession>A0ABV6NUL2</accession>
<dbReference type="InterPro" id="IPR025164">
    <property type="entry name" value="Toastrack_DUF4097"/>
</dbReference>